<reference evidence="9" key="3">
    <citation type="journal article" date="2019" name="BMC Res. Notes">
        <title>Complete genome sequence of the Sulfodiicoccus acidiphilus strain HS-1T, the first crenarchaeon that lacks polB3, isolated from an acidic hot spring in Ohwaku-dani, Hakone, Japan.</title>
        <authorList>
            <person name="Sakai H.D."/>
            <person name="Kurosawa N."/>
        </authorList>
    </citation>
    <scope>NUCLEOTIDE SEQUENCE</scope>
    <source>
        <strain evidence="9">HS-1</strain>
    </source>
</reference>
<dbReference type="CDD" id="cd04056">
    <property type="entry name" value="Peptidases_S53"/>
    <property type="match status" value="1"/>
</dbReference>
<evidence type="ECO:0000256" key="4">
    <source>
        <dbReference type="ARBA" id="ARBA00022801"/>
    </source>
</evidence>
<dbReference type="InterPro" id="IPR050819">
    <property type="entry name" value="Tripeptidyl-peptidase_I"/>
</dbReference>
<keyword evidence="7" id="KW-0865">Zymogen</keyword>
<evidence type="ECO:0000256" key="6">
    <source>
        <dbReference type="ARBA" id="ARBA00022837"/>
    </source>
</evidence>
<dbReference type="Gene3D" id="3.40.50.200">
    <property type="entry name" value="Peptidase S8/S53 domain"/>
    <property type="match status" value="1"/>
</dbReference>
<evidence type="ECO:0000313" key="10">
    <source>
        <dbReference type="EMBL" id="GGT99692.1"/>
    </source>
</evidence>
<keyword evidence="3" id="KW-0479">Metal-binding</keyword>
<dbReference type="SUPFAM" id="SSF54897">
    <property type="entry name" value="Protease propeptides/inhibitors"/>
    <property type="match status" value="1"/>
</dbReference>
<keyword evidence="2" id="KW-0645">Protease</keyword>
<dbReference type="GO" id="GO:0046872">
    <property type="term" value="F:metal ion binding"/>
    <property type="evidence" value="ECO:0007669"/>
    <property type="project" value="UniProtKB-KW"/>
</dbReference>
<dbReference type="AlphaFoldDB" id="A0A348B3M1"/>
<evidence type="ECO:0000313" key="9">
    <source>
        <dbReference type="EMBL" id="BBD72773.1"/>
    </source>
</evidence>
<organism evidence="9 11">
    <name type="scientific">Sulfodiicoccus acidiphilus</name>
    <dbReference type="NCBI Taxonomy" id="1670455"/>
    <lineage>
        <taxon>Archaea</taxon>
        <taxon>Thermoproteota</taxon>
        <taxon>Thermoprotei</taxon>
        <taxon>Sulfolobales</taxon>
        <taxon>Sulfolobaceae</taxon>
        <taxon>Sulfodiicoccus</taxon>
    </lineage>
</organism>
<dbReference type="PROSITE" id="PS00138">
    <property type="entry name" value="SUBTILASE_SER"/>
    <property type="match status" value="1"/>
</dbReference>
<protein>
    <submittedName>
        <fullName evidence="9">Peptidase S53</fullName>
    </submittedName>
</protein>
<reference evidence="10" key="1">
    <citation type="journal article" date="2014" name="Int. J. Syst. Evol. Microbiol.">
        <title>Complete genome sequence of Corynebacterium casei LMG S-19264T (=DSM 44701T), isolated from a smear-ripened cheese.</title>
        <authorList>
            <consortium name="US DOE Joint Genome Institute (JGI-PGF)"/>
            <person name="Walter F."/>
            <person name="Albersmeier A."/>
            <person name="Kalinowski J."/>
            <person name="Ruckert C."/>
        </authorList>
    </citation>
    <scope>NUCLEOTIDE SEQUENCE</scope>
    <source>
        <strain evidence="10">JCM 31740</strain>
    </source>
</reference>
<evidence type="ECO:0000313" key="11">
    <source>
        <dbReference type="Proteomes" id="UP000276741"/>
    </source>
</evidence>
<evidence type="ECO:0000259" key="8">
    <source>
        <dbReference type="PROSITE" id="PS51695"/>
    </source>
</evidence>
<dbReference type="Proteomes" id="UP000276741">
    <property type="component" value="Chromosome"/>
</dbReference>
<sequence>MRRELSPLILLPLLIGLGSGLLLSANTTYYITTSSPQYSVLPDSQFVEPLPSSQDLPFAVILNFTNYSSLYLQLNAIISERSPYLSPSQFRHYYYPTDSYKRSLEDYLRSYGIRLTGDYGLILTFNGTVGQIERAFNTHINIYYYPLKDIYWFGEKGFVDVGPFYYFTNNVTPSLPYSVGEHVLGIIGIDNLDPKVYQAISQPWHLNITSTRGPNGNGLISKVLVLPNTLQQYFNFTEAYDKGKTGEGSVIAIEGVPESYINESDAYYFWSLFSPSRTGALSVFTLGNDTSSGQSGENELDVEYSGAFAPSANVVLVFSDGYVGGQALVGNLLNYYYEYYIMANYINPTEVSISVTLPESFLAAYYPAMLYAIHNLMVQFAEQGTSVLAASGDWGYETDHHPPNFVIDTYNTIWYPESDPLVTSVGGIFINASASGSVDSISGWDYSTGGSSLVFPVQSYELTSLIPLTPTDVRTYPDIAFVSAGGYDIPEFGFGLPLIYQGQLYLWYGTSGAAPMTAAMVALTGQRIGALNYVLYHISYNGIVETPHGVEEGLPAWIPVTRGANPTPAHYGWNYVTGPGTYNAYNMIYDLMLYEDVNSSH</sequence>
<dbReference type="InterPro" id="IPR036852">
    <property type="entry name" value="Peptidase_S8/S53_dom_sf"/>
</dbReference>
<feature type="domain" description="Peptidase S53" evidence="8">
    <location>
        <begin position="224"/>
        <end position="594"/>
    </location>
</feature>
<proteinExistence type="predicted"/>
<dbReference type="InterPro" id="IPR015366">
    <property type="entry name" value="S53_propep"/>
</dbReference>
<keyword evidence="6" id="KW-0106">Calcium</keyword>
<evidence type="ECO:0000256" key="3">
    <source>
        <dbReference type="ARBA" id="ARBA00022723"/>
    </source>
</evidence>
<keyword evidence="4" id="KW-0378">Hydrolase</keyword>
<gene>
    <name evidence="10" type="ORF">GCM10007116_16340</name>
    <name evidence="9" type="ORF">HS1genome_1162</name>
</gene>
<reference evidence="10" key="4">
    <citation type="submission" date="2020-09" db="EMBL/GenBank/DDBJ databases">
        <authorList>
            <person name="Sun Q."/>
            <person name="Ohkuma M."/>
        </authorList>
    </citation>
    <scope>NUCLEOTIDE SEQUENCE</scope>
    <source>
        <strain evidence="10">JCM 31740</strain>
    </source>
</reference>
<dbReference type="Proteomes" id="UP000616143">
    <property type="component" value="Unassembled WGS sequence"/>
</dbReference>
<dbReference type="GeneID" id="38666677"/>
<reference evidence="11" key="2">
    <citation type="submission" date="2018-04" db="EMBL/GenBank/DDBJ databases">
        <title>Complete genome sequence of Sulfodiicoccus acidiphilus strain HS-1.</title>
        <authorList>
            <person name="Sakai H.D."/>
            <person name="Kurosawa N."/>
        </authorList>
    </citation>
    <scope>NUCLEOTIDE SEQUENCE [LARGE SCALE GENOMIC DNA]</scope>
    <source>
        <strain evidence="11">HS-1</strain>
    </source>
</reference>
<dbReference type="PROSITE" id="PS51695">
    <property type="entry name" value="SEDOLISIN"/>
    <property type="match status" value="1"/>
</dbReference>
<comment type="cofactor">
    <cofactor evidence="1">
        <name>Ca(2+)</name>
        <dbReference type="ChEBI" id="CHEBI:29108"/>
    </cofactor>
</comment>
<dbReference type="PANTHER" id="PTHR14218:SF15">
    <property type="entry name" value="TRIPEPTIDYL-PEPTIDASE 1"/>
    <property type="match status" value="1"/>
</dbReference>
<evidence type="ECO:0000256" key="5">
    <source>
        <dbReference type="ARBA" id="ARBA00022825"/>
    </source>
</evidence>
<evidence type="ECO:0000256" key="1">
    <source>
        <dbReference type="ARBA" id="ARBA00001913"/>
    </source>
</evidence>
<dbReference type="CDD" id="cd11377">
    <property type="entry name" value="Pro-peptidase_S53"/>
    <property type="match status" value="1"/>
</dbReference>
<dbReference type="OrthoDB" id="36243at2157"/>
<keyword evidence="11" id="KW-1185">Reference proteome</keyword>
<evidence type="ECO:0000256" key="2">
    <source>
        <dbReference type="ARBA" id="ARBA00022670"/>
    </source>
</evidence>
<name>A0A348B3M1_9CREN</name>
<dbReference type="EMBL" id="BMQS01000015">
    <property type="protein sequence ID" value="GGT99692.1"/>
    <property type="molecule type" value="Genomic_DNA"/>
</dbReference>
<dbReference type="Pfam" id="PF09286">
    <property type="entry name" value="Pro-kuma_activ"/>
    <property type="match status" value="1"/>
</dbReference>
<dbReference type="SUPFAM" id="SSF52743">
    <property type="entry name" value="Subtilisin-like"/>
    <property type="match status" value="1"/>
</dbReference>
<dbReference type="GO" id="GO:0008240">
    <property type="term" value="F:tripeptidyl-peptidase activity"/>
    <property type="evidence" value="ECO:0007669"/>
    <property type="project" value="TreeGrafter"/>
</dbReference>
<keyword evidence="5" id="KW-0720">Serine protease</keyword>
<dbReference type="EMBL" id="AP018553">
    <property type="protein sequence ID" value="BBD72773.1"/>
    <property type="molecule type" value="Genomic_DNA"/>
</dbReference>
<dbReference type="SMART" id="SM00944">
    <property type="entry name" value="Pro-kuma_activ"/>
    <property type="match status" value="1"/>
</dbReference>
<evidence type="ECO:0000256" key="7">
    <source>
        <dbReference type="ARBA" id="ARBA00023145"/>
    </source>
</evidence>
<dbReference type="PANTHER" id="PTHR14218">
    <property type="entry name" value="PROTEASE S8 TRIPEPTIDYL PEPTIDASE I CLN2"/>
    <property type="match status" value="1"/>
</dbReference>
<dbReference type="KEGG" id="sacd:HS1genome_1162"/>
<dbReference type="InterPro" id="IPR030400">
    <property type="entry name" value="Sedolisin_dom"/>
</dbReference>
<dbReference type="RefSeq" id="WP_126450008.1">
    <property type="nucleotide sequence ID" value="NZ_AP018553.1"/>
</dbReference>
<dbReference type="InterPro" id="IPR023828">
    <property type="entry name" value="Peptidase_S8_Ser-AS"/>
</dbReference>
<accession>A0A348B3M1</accession>
<dbReference type="GO" id="GO:0004252">
    <property type="term" value="F:serine-type endopeptidase activity"/>
    <property type="evidence" value="ECO:0007669"/>
    <property type="project" value="InterPro"/>
</dbReference>
<dbReference type="GO" id="GO:0006508">
    <property type="term" value="P:proteolysis"/>
    <property type="evidence" value="ECO:0007669"/>
    <property type="project" value="UniProtKB-KW"/>
</dbReference>